<sequence length="382" mass="40196">MLRQHEAAAVTPGGMEGLQNRWYNAVVRSLNLTSAAFQLLQPSFVVPQTNLGLWRYGQEIPQRSLTANAYDMSLDRFFDIYAAVVGQLNFPESCFRADIGDDTYEAWTAYLATLHPQPSAQQLPSLFLVWAMINAPTVANVGQQDLAEIALIGSAQAALEPYAGPDGQPAEFGGSYAQLIQSLAHGITTSFSFDSRTASGDVSGSWTGGVDTVSDGLWSGAVPGNRQSLLFSRSHVQASVGVSGLVTWPLTPGPWYDSSIFATAYADPATPPWPDPAQPAWDAVFGADGSLPRVMASLAVAKGIDVTVTSDAVYSPLDQAIIETFAPLGLWPFYLPSGMAQTTVSFGPSSGMTIRTVSAPGTPVVLGGNVQAIGAFLGVGAG</sequence>
<proteinExistence type="predicted"/>
<dbReference type="Proteomes" id="UP000318529">
    <property type="component" value="Unassembled WGS sequence"/>
</dbReference>
<dbReference type="RefSeq" id="WP_145682288.1">
    <property type="nucleotide sequence ID" value="NZ_VITH01000004.1"/>
</dbReference>
<evidence type="ECO:0000313" key="2">
    <source>
        <dbReference type="Proteomes" id="UP000318529"/>
    </source>
</evidence>
<organism evidence="1 2">
    <name type="scientific">Azospirillum brasilense</name>
    <dbReference type="NCBI Taxonomy" id="192"/>
    <lineage>
        <taxon>Bacteria</taxon>
        <taxon>Pseudomonadati</taxon>
        <taxon>Pseudomonadota</taxon>
        <taxon>Alphaproteobacteria</taxon>
        <taxon>Rhodospirillales</taxon>
        <taxon>Azospirillaceae</taxon>
        <taxon>Azospirillum</taxon>
    </lineage>
</organism>
<comment type="caution">
    <text evidence="1">The sequence shown here is derived from an EMBL/GenBank/DDBJ whole genome shotgun (WGS) entry which is preliminary data.</text>
</comment>
<name>A0A560CJ93_AZOBR</name>
<gene>
    <name evidence="1" type="ORF">FBZ83_104153</name>
</gene>
<dbReference type="AlphaFoldDB" id="A0A560CJ93"/>
<evidence type="ECO:0000313" key="1">
    <source>
        <dbReference type="EMBL" id="TWA84886.1"/>
    </source>
</evidence>
<accession>A0A560CJ93</accession>
<dbReference type="EMBL" id="VITH01000004">
    <property type="protein sequence ID" value="TWA84886.1"/>
    <property type="molecule type" value="Genomic_DNA"/>
</dbReference>
<reference evidence="1 2" key="1">
    <citation type="submission" date="2019-06" db="EMBL/GenBank/DDBJ databases">
        <title>Genomic Encyclopedia of Type Strains, Phase IV (KMG-V): Genome sequencing to study the core and pangenomes of soil and plant-associated prokaryotes.</title>
        <authorList>
            <person name="Whitman W."/>
        </authorList>
    </citation>
    <scope>NUCLEOTIDE SEQUENCE [LARGE SCALE GENOMIC DNA]</scope>
    <source>
        <strain evidence="1 2">BR 11650</strain>
    </source>
</reference>
<protein>
    <submittedName>
        <fullName evidence="1">Uncharacterized protein</fullName>
    </submittedName>
</protein>